<dbReference type="SUPFAM" id="SSF56003">
    <property type="entry name" value="Molybdenum cofactor-binding domain"/>
    <property type="match status" value="1"/>
</dbReference>
<dbReference type="EMBL" id="VNFE01000001">
    <property type="protein sequence ID" value="TVU91963.1"/>
    <property type="molecule type" value="Genomic_DNA"/>
</dbReference>
<dbReference type="GO" id="GO:0020037">
    <property type="term" value="F:heme binding"/>
    <property type="evidence" value="ECO:0007669"/>
    <property type="project" value="InterPro"/>
</dbReference>
<dbReference type="Pfam" id="PF00034">
    <property type="entry name" value="Cytochrom_C"/>
    <property type="match status" value="1"/>
</dbReference>
<dbReference type="Gene3D" id="1.10.760.10">
    <property type="entry name" value="Cytochrome c-like domain"/>
    <property type="match status" value="2"/>
</dbReference>
<dbReference type="InterPro" id="IPR036909">
    <property type="entry name" value="Cyt_c-like_dom_sf"/>
</dbReference>
<protein>
    <submittedName>
        <fullName evidence="7">C-type cytochrome</fullName>
    </submittedName>
</protein>
<dbReference type="Proteomes" id="UP000317288">
    <property type="component" value="Unassembled WGS sequence"/>
</dbReference>
<evidence type="ECO:0000256" key="4">
    <source>
        <dbReference type="PROSITE-ProRule" id="PRU00433"/>
    </source>
</evidence>
<dbReference type="InterPro" id="IPR036856">
    <property type="entry name" value="Ald_Oxase/Xan_DH_a/b_sf"/>
</dbReference>
<evidence type="ECO:0000256" key="1">
    <source>
        <dbReference type="ARBA" id="ARBA00022617"/>
    </source>
</evidence>
<evidence type="ECO:0000313" key="8">
    <source>
        <dbReference type="Proteomes" id="UP000317288"/>
    </source>
</evidence>
<keyword evidence="2 4" id="KW-0479">Metal-binding</keyword>
<feature type="region of interest" description="Disordered" evidence="5">
    <location>
        <begin position="570"/>
        <end position="592"/>
    </location>
</feature>
<reference evidence="7 8" key="1">
    <citation type="submission" date="2019-07" db="EMBL/GenBank/DDBJ databases">
        <title>Diversity of Bacteria from Kongsfjorden, Arctic.</title>
        <authorList>
            <person name="Yu Y."/>
        </authorList>
    </citation>
    <scope>NUCLEOTIDE SEQUENCE [LARGE SCALE GENOMIC DNA]</scope>
    <source>
        <strain evidence="7 8">SM1922</strain>
    </source>
</reference>
<name>A0A558JEA5_9GAMM</name>
<dbReference type="InterPro" id="IPR037165">
    <property type="entry name" value="AldOxase/xan_DH_Mopterin-bd_sf"/>
</dbReference>
<accession>A0A558JEA5</accession>
<comment type="caution">
    <text evidence="7">The sequence shown here is derived from an EMBL/GenBank/DDBJ whole genome shotgun (WGS) entry which is preliminary data.</text>
</comment>
<dbReference type="GO" id="GO:0009055">
    <property type="term" value="F:electron transfer activity"/>
    <property type="evidence" value="ECO:0007669"/>
    <property type="project" value="InterPro"/>
</dbReference>
<dbReference type="GO" id="GO:0046872">
    <property type="term" value="F:metal ion binding"/>
    <property type="evidence" value="ECO:0007669"/>
    <property type="project" value="UniProtKB-KW"/>
</dbReference>
<dbReference type="SMART" id="SM01008">
    <property type="entry name" value="Ald_Xan_dh_C"/>
    <property type="match status" value="1"/>
</dbReference>
<proteinExistence type="predicted"/>
<evidence type="ECO:0000256" key="5">
    <source>
        <dbReference type="SAM" id="MobiDB-lite"/>
    </source>
</evidence>
<dbReference type="InterPro" id="IPR051459">
    <property type="entry name" value="Cytochrome_c-type_DH"/>
</dbReference>
<evidence type="ECO:0000256" key="2">
    <source>
        <dbReference type="ARBA" id="ARBA00022723"/>
    </source>
</evidence>
<dbReference type="SUPFAM" id="SSF46626">
    <property type="entry name" value="Cytochrome c"/>
    <property type="match status" value="3"/>
</dbReference>
<evidence type="ECO:0000259" key="6">
    <source>
        <dbReference type="PROSITE" id="PS51007"/>
    </source>
</evidence>
<dbReference type="Gene3D" id="3.30.365.10">
    <property type="entry name" value="Aldehyde oxidase/xanthine dehydrogenase, molybdopterin binding domain"/>
    <property type="match status" value="3"/>
</dbReference>
<keyword evidence="1 4" id="KW-0349">Heme</keyword>
<dbReference type="InterPro" id="IPR009056">
    <property type="entry name" value="Cyt_c-like_dom"/>
</dbReference>
<dbReference type="PANTHER" id="PTHR35008:SF8">
    <property type="entry name" value="ALCOHOL DEHYDROGENASE CYTOCHROME C SUBUNIT"/>
    <property type="match status" value="1"/>
</dbReference>
<dbReference type="PROSITE" id="PS51007">
    <property type="entry name" value="CYTC"/>
    <property type="match status" value="3"/>
</dbReference>
<dbReference type="AlphaFoldDB" id="A0A558JEA5"/>
<gene>
    <name evidence="7" type="ORF">FQP89_02180</name>
</gene>
<keyword evidence="3 4" id="KW-0408">Iron</keyword>
<feature type="region of interest" description="Disordered" evidence="5">
    <location>
        <begin position="121"/>
        <end position="145"/>
    </location>
</feature>
<dbReference type="SUPFAM" id="SSF54665">
    <property type="entry name" value="CO dehydrogenase molybdoprotein N-domain-like"/>
    <property type="match status" value="1"/>
</dbReference>
<evidence type="ECO:0000313" key="7">
    <source>
        <dbReference type="EMBL" id="TVU91963.1"/>
    </source>
</evidence>
<sequence>MAPMLKFSRQRSGLWFLTRPRCRRLLMSEGSMLHGQQKQAGIPALLAKARFGVVVRPPYYRWNGERFESDRLVGVDSSRIASLSGSIEVVVEGNFVGVVADSLALATDAAKQLKVEWQAVHQTPEKAPESDQAPSDSPLVRPGQSYTHSKHAYGWPSRMCWGNHPSWVIADCRDQQLSVWGQTVTPAALKQNLSRLTALDISQIELYSADGKHASNQASGLGRHCGDDAAVDAALMSRTVGGPVAVWLDARYAKDVQALGQAQRISLNADIASSGEIARYHYQQANLTGEVAAVGLLLSGRAAITTSSAEATAGEQDTTPFSPYVFRDQYLAARSQPDSLSTNSTLMGIQQTFARESFLDEVARESDQDPVALRLRHLDDARGIELIESVAKRAEWQRAANPSANSLPQDLLRGRGFAYSQLPDRNQRVESGVRSAWIADVEVNRVTGDVQLTRLVVGQDVGSDVDTDRLQQTLQARVLGEARPLLGQAPSFDEWGDGSRTLTKSEYSAGLPTTASSPSPVEEGVNQTVGEDVLTGAELSPGVAVIANALFDATGLRFRQPPFTANRVRQALEASSTEEAGRPSKLKPPRSTKRRWLAAAAFTTIAGTAAMAWPWKGAIAPVSRPAANLYSAETIERGRLVAAAGDCAACHTTEGGVTNAGGRGFETPFGTLYSTNITPDEATGIGQWSYAAFERAMRHGISRDGSHLYPAFPYTAFAKTSDADLQALYAYLMAQPAVAAEKSSNELSFPFSVRALMAGWNVLYHDPTPFQPDPMQSELYNRGAYLAEGLGHCSACHSPRNAMGAEKSGEAYFAGAFVDGWEAPPLNTLSRAPVPWSETSLYDYLRHGESELHGVASGPMAPVVAGLAELPEYDVRAIAHYVAAQMQAPTGNSDAAVAEATQRVTSAAVSSTEMEAGERLFEGACAACHVDSGVPTFSRAGTSLALNTNLHSDHPDNVIQSILGGVHAEHVPGIGSMPGFADSFSNTQVADLTTYLRARFAPEKAPWQKVKQRIADIRQPHHNNTHSSP</sequence>
<dbReference type="PANTHER" id="PTHR35008">
    <property type="entry name" value="BLL4482 PROTEIN-RELATED"/>
    <property type="match status" value="1"/>
</dbReference>
<feature type="domain" description="Cytochrome c" evidence="6">
    <location>
        <begin position="778"/>
        <end position="886"/>
    </location>
</feature>
<feature type="domain" description="Cytochrome c" evidence="6">
    <location>
        <begin position="633"/>
        <end position="736"/>
    </location>
</feature>
<dbReference type="Pfam" id="PF13442">
    <property type="entry name" value="Cytochrome_CBB3"/>
    <property type="match status" value="1"/>
</dbReference>
<dbReference type="GO" id="GO:0016491">
    <property type="term" value="F:oxidoreductase activity"/>
    <property type="evidence" value="ECO:0007669"/>
    <property type="project" value="InterPro"/>
</dbReference>
<evidence type="ECO:0000256" key="3">
    <source>
        <dbReference type="ARBA" id="ARBA00023004"/>
    </source>
</evidence>
<feature type="domain" description="Cytochrome c" evidence="6">
    <location>
        <begin position="912"/>
        <end position="1000"/>
    </location>
</feature>
<dbReference type="InterPro" id="IPR000674">
    <property type="entry name" value="Ald_Oxase/Xan_DH_a/b"/>
</dbReference>
<organism evidence="7 8">
    <name type="scientific">Vreelandella titanicae</name>
    <dbReference type="NCBI Taxonomy" id="664683"/>
    <lineage>
        <taxon>Bacteria</taxon>
        <taxon>Pseudomonadati</taxon>
        <taxon>Pseudomonadota</taxon>
        <taxon>Gammaproteobacteria</taxon>
        <taxon>Oceanospirillales</taxon>
        <taxon>Halomonadaceae</taxon>
        <taxon>Vreelandella</taxon>
    </lineage>
</organism>